<protein>
    <submittedName>
        <fullName evidence="2">Uncharacterized protein</fullName>
    </submittedName>
</protein>
<dbReference type="AlphaFoldDB" id="A0A9D4KIS6"/>
<dbReference type="EMBL" id="JAIWYP010000004">
    <property type="protein sequence ID" value="KAH3840667.1"/>
    <property type="molecule type" value="Genomic_DNA"/>
</dbReference>
<comment type="caution">
    <text evidence="2">The sequence shown here is derived from an EMBL/GenBank/DDBJ whole genome shotgun (WGS) entry which is preliminary data.</text>
</comment>
<accession>A0A9D4KIS6</accession>
<organism evidence="2 3">
    <name type="scientific">Dreissena polymorpha</name>
    <name type="common">Zebra mussel</name>
    <name type="synonym">Mytilus polymorpha</name>
    <dbReference type="NCBI Taxonomy" id="45954"/>
    <lineage>
        <taxon>Eukaryota</taxon>
        <taxon>Metazoa</taxon>
        <taxon>Spiralia</taxon>
        <taxon>Lophotrochozoa</taxon>
        <taxon>Mollusca</taxon>
        <taxon>Bivalvia</taxon>
        <taxon>Autobranchia</taxon>
        <taxon>Heteroconchia</taxon>
        <taxon>Euheterodonta</taxon>
        <taxon>Imparidentia</taxon>
        <taxon>Neoheterodontei</taxon>
        <taxon>Myida</taxon>
        <taxon>Dreissenoidea</taxon>
        <taxon>Dreissenidae</taxon>
        <taxon>Dreissena</taxon>
    </lineage>
</organism>
<feature type="compositionally biased region" description="Polar residues" evidence="1">
    <location>
        <begin position="166"/>
        <end position="178"/>
    </location>
</feature>
<feature type="region of interest" description="Disordered" evidence="1">
    <location>
        <begin position="166"/>
        <end position="189"/>
    </location>
</feature>
<proteinExistence type="predicted"/>
<evidence type="ECO:0000313" key="3">
    <source>
        <dbReference type="Proteomes" id="UP000828390"/>
    </source>
</evidence>
<reference evidence="2" key="2">
    <citation type="submission" date="2020-11" db="EMBL/GenBank/DDBJ databases">
        <authorList>
            <person name="McCartney M.A."/>
            <person name="Auch B."/>
            <person name="Kono T."/>
            <person name="Mallez S."/>
            <person name="Becker A."/>
            <person name="Gohl D.M."/>
            <person name="Silverstein K.A.T."/>
            <person name="Koren S."/>
            <person name="Bechman K.B."/>
            <person name="Herman A."/>
            <person name="Abrahante J.E."/>
            <person name="Garbe J."/>
        </authorList>
    </citation>
    <scope>NUCLEOTIDE SEQUENCE</scope>
    <source>
        <strain evidence="2">Duluth1</strain>
        <tissue evidence="2">Whole animal</tissue>
    </source>
</reference>
<keyword evidence="3" id="KW-1185">Reference proteome</keyword>
<evidence type="ECO:0000256" key="1">
    <source>
        <dbReference type="SAM" id="MobiDB-lite"/>
    </source>
</evidence>
<evidence type="ECO:0000313" key="2">
    <source>
        <dbReference type="EMBL" id="KAH3840667.1"/>
    </source>
</evidence>
<sequence length="217" mass="25169">MFLLMIVNNQRRREREFRPRLEVAGVRNIDFVSRYRVNQTTAQQLVELLGQDFARSERGEKTISPETKSCRDDRCLCSVLGDQSPIYTDQSPFSSDKSPFYSDQSLFYSNQSPFYSDQSPFYSDQSPFYSDQSPDQSPFYSDQSPFYSDQSPFYSDQLPFYSDQSPVYSNQSPFSGDGSNRRRTGRTLDRNDVMELFPYGGTECVQPAGETWRFRVV</sequence>
<name>A0A9D4KIS6_DREPO</name>
<dbReference type="Proteomes" id="UP000828390">
    <property type="component" value="Unassembled WGS sequence"/>
</dbReference>
<gene>
    <name evidence="2" type="ORF">DPMN_114121</name>
</gene>
<reference evidence="2" key="1">
    <citation type="journal article" date="2019" name="bioRxiv">
        <title>The Genome of the Zebra Mussel, Dreissena polymorpha: A Resource for Invasive Species Research.</title>
        <authorList>
            <person name="McCartney M.A."/>
            <person name="Auch B."/>
            <person name="Kono T."/>
            <person name="Mallez S."/>
            <person name="Zhang Y."/>
            <person name="Obille A."/>
            <person name="Becker A."/>
            <person name="Abrahante J.E."/>
            <person name="Garbe J."/>
            <person name="Badalamenti J.P."/>
            <person name="Herman A."/>
            <person name="Mangelson H."/>
            <person name="Liachko I."/>
            <person name="Sullivan S."/>
            <person name="Sone E.D."/>
            <person name="Koren S."/>
            <person name="Silverstein K.A.T."/>
            <person name="Beckman K.B."/>
            <person name="Gohl D.M."/>
        </authorList>
    </citation>
    <scope>NUCLEOTIDE SEQUENCE</scope>
    <source>
        <strain evidence="2">Duluth1</strain>
        <tissue evidence="2">Whole animal</tissue>
    </source>
</reference>